<accession>M2XUN7</accession>
<comment type="caution">
    <text evidence="2">The sequence shown here is derived from an EMBL/GenBank/DDBJ whole genome shotgun (WGS) entry which is preliminary data.</text>
</comment>
<dbReference type="AlphaFoldDB" id="M2XUN7"/>
<protein>
    <submittedName>
        <fullName evidence="2">Uncharacterized protein</fullName>
    </submittedName>
</protein>
<proteinExistence type="predicted"/>
<evidence type="ECO:0000313" key="2">
    <source>
        <dbReference type="EMBL" id="EME36528.1"/>
    </source>
</evidence>
<organism evidence="2 3">
    <name type="scientific">Kocuria palustris PEL</name>
    <dbReference type="NCBI Taxonomy" id="1236550"/>
    <lineage>
        <taxon>Bacteria</taxon>
        <taxon>Bacillati</taxon>
        <taxon>Actinomycetota</taxon>
        <taxon>Actinomycetes</taxon>
        <taxon>Micrococcales</taxon>
        <taxon>Micrococcaceae</taxon>
        <taxon>Kocuria</taxon>
    </lineage>
</organism>
<gene>
    <name evidence="2" type="ORF">C884_00322</name>
</gene>
<feature type="compositionally biased region" description="Polar residues" evidence="1">
    <location>
        <begin position="55"/>
        <end position="66"/>
    </location>
</feature>
<sequence>MEGDFRQQVTNDYDPAEAGGVQTVIVVGDERRVWMEMDDETCLIAWKDGDDPTTCKPSTTSDNGAQNAPARPGTADESAEPTDQDA</sequence>
<keyword evidence="3" id="KW-1185">Reference proteome</keyword>
<name>M2XUN7_9MICC</name>
<dbReference type="EMBL" id="ANHZ02000012">
    <property type="protein sequence ID" value="EME36528.1"/>
    <property type="molecule type" value="Genomic_DNA"/>
</dbReference>
<feature type="region of interest" description="Disordered" evidence="1">
    <location>
        <begin position="46"/>
        <end position="86"/>
    </location>
</feature>
<evidence type="ECO:0000256" key="1">
    <source>
        <dbReference type="SAM" id="MobiDB-lite"/>
    </source>
</evidence>
<feature type="compositionally biased region" description="Acidic residues" evidence="1">
    <location>
        <begin position="77"/>
        <end position="86"/>
    </location>
</feature>
<reference evidence="2 3" key="1">
    <citation type="journal article" date="2014" name="Genome Announc.">
        <title>Draft Genome Sequence of Kocuria palustris PEL.</title>
        <authorList>
            <person name="Sharma G."/>
            <person name="Khatri I."/>
            <person name="Subramanian S."/>
        </authorList>
    </citation>
    <scope>NUCLEOTIDE SEQUENCE [LARGE SCALE GENOMIC DNA]</scope>
    <source>
        <strain evidence="2 3">PEL</strain>
    </source>
</reference>
<feature type="region of interest" description="Disordered" evidence="1">
    <location>
        <begin position="1"/>
        <end position="20"/>
    </location>
</feature>
<evidence type="ECO:0000313" key="3">
    <source>
        <dbReference type="Proteomes" id="UP000009877"/>
    </source>
</evidence>
<dbReference type="Proteomes" id="UP000009877">
    <property type="component" value="Unassembled WGS sequence"/>
</dbReference>